<name>A0A6A5Z574_9PLEO</name>
<reference evidence="1" key="1">
    <citation type="journal article" date="2020" name="Stud. Mycol.">
        <title>101 Dothideomycetes genomes: a test case for predicting lifestyles and emergence of pathogens.</title>
        <authorList>
            <person name="Haridas S."/>
            <person name="Albert R."/>
            <person name="Binder M."/>
            <person name="Bloem J."/>
            <person name="Labutti K."/>
            <person name="Salamov A."/>
            <person name="Andreopoulos B."/>
            <person name="Baker S."/>
            <person name="Barry K."/>
            <person name="Bills G."/>
            <person name="Bluhm B."/>
            <person name="Cannon C."/>
            <person name="Castanera R."/>
            <person name="Culley D."/>
            <person name="Daum C."/>
            <person name="Ezra D."/>
            <person name="Gonzalez J."/>
            <person name="Henrissat B."/>
            <person name="Kuo A."/>
            <person name="Liang C."/>
            <person name="Lipzen A."/>
            <person name="Lutzoni F."/>
            <person name="Magnuson J."/>
            <person name="Mondo S."/>
            <person name="Nolan M."/>
            <person name="Ohm R."/>
            <person name="Pangilinan J."/>
            <person name="Park H.-J."/>
            <person name="Ramirez L."/>
            <person name="Alfaro M."/>
            <person name="Sun H."/>
            <person name="Tritt A."/>
            <person name="Yoshinaga Y."/>
            <person name="Zwiers L.-H."/>
            <person name="Turgeon B."/>
            <person name="Goodwin S."/>
            <person name="Spatafora J."/>
            <person name="Crous P."/>
            <person name="Grigoriev I."/>
        </authorList>
    </citation>
    <scope>NUCLEOTIDE SEQUENCE</scope>
    <source>
        <strain evidence="1">CBS 627.86</strain>
    </source>
</reference>
<accession>A0A6A5Z574</accession>
<proteinExistence type="predicted"/>
<dbReference type="EMBL" id="ML977325">
    <property type="protein sequence ID" value="KAF2114590.1"/>
    <property type="molecule type" value="Genomic_DNA"/>
</dbReference>
<dbReference type="AlphaFoldDB" id="A0A6A5Z574"/>
<dbReference type="Proteomes" id="UP000799770">
    <property type="component" value="Unassembled WGS sequence"/>
</dbReference>
<gene>
    <name evidence="1" type="ORF">BDV96DRAFT_600553</name>
</gene>
<protein>
    <submittedName>
        <fullName evidence="1">Uncharacterized protein</fullName>
    </submittedName>
</protein>
<evidence type="ECO:0000313" key="2">
    <source>
        <dbReference type="Proteomes" id="UP000799770"/>
    </source>
</evidence>
<dbReference type="OrthoDB" id="20872at2759"/>
<organism evidence="1 2">
    <name type="scientific">Lophiotrema nucula</name>
    <dbReference type="NCBI Taxonomy" id="690887"/>
    <lineage>
        <taxon>Eukaryota</taxon>
        <taxon>Fungi</taxon>
        <taxon>Dikarya</taxon>
        <taxon>Ascomycota</taxon>
        <taxon>Pezizomycotina</taxon>
        <taxon>Dothideomycetes</taxon>
        <taxon>Pleosporomycetidae</taxon>
        <taxon>Pleosporales</taxon>
        <taxon>Lophiotremataceae</taxon>
        <taxon>Lophiotrema</taxon>
    </lineage>
</organism>
<dbReference type="InterPro" id="IPR027417">
    <property type="entry name" value="P-loop_NTPase"/>
</dbReference>
<keyword evidence="2" id="KW-1185">Reference proteome</keyword>
<dbReference type="SUPFAM" id="SSF52540">
    <property type="entry name" value="P-loop containing nucleoside triphosphate hydrolases"/>
    <property type="match status" value="1"/>
</dbReference>
<sequence>MPPAAVMNAADVSSRSSTYTRLLLPASDALFIVPFVRDDSFVGREDTIAKISERKVAASIYTRVALVGLGGVGATCTGSPDTSSNPTRFRQGYRDLADRLLLLGREDAKTDVLQLVHAWLSNKRNGLWLMILDNVDDDGVFFGDDQDSTGTGAVQAYHGRPLESSLPQATHGTIPITSRNNVAATNLVGGHGDVVQVEPMGEDEALALLHTRVPFGGSSRADAKALVHALERIPLPGSPDARRERTNHSLAADTHQAQARQRWLSHSLVITIT</sequence>
<evidence type="ECO:0000313" key="1">
    <source>
        <dbReference type="EMBL" id="KAF2114590.1"/>
    </source>
</evidence>